<evidence type="ECO:0000313" key="3">
    <source>
        <dbReference type="EMBL" id="CAD9625111.1"/>
    </source>
</evidence>
<organism evidence="3">
    <name type="scientific">Skeletonema marinoi</name>
    <dbReference type="NCBI Taxonomy" id="267567"/>
    <lineage>
        <taxon>Eukaryota</taxon>
        <taxon>Sar</taxon>
        <taxon>Stramenopiles</taxon>
        <taxon>Ochrophyta</taxon>
        <taxon>Bacillariophyta</taxon>
        <taxon>Coscinodiscophyceae</taxon>
        <taxon>Thalassiosirophycidae</taxon>
        <taxon>Thalassiosirales</taxon>
        <taxon>Skeletonemataceae</taxon>
        <taxon>Skeletonema</taxon>
        <taxon>Skeletonema marinoi-dohrnii complex</taxon>
    </lineage>
</organism>
<dbReference type="InterPro" id="IPR056866">
    <property type="entry name" value="Znf_WRKY19"/>
</dbReference>
<evidence type="ECO:0000256" key="1">
    <source>
        <dbReference type="SAM" id="MobiDB-lite"/>
    </source>
</evidence>
<feature type="region of interest" description="Disordered" evidence="1">
    <location>
        <begin position="40"/>
        <end position="118"/>
    </location>
</feature>
<reference evidence="3" key="1">
    <citation type="submission" date="2021-01" db="EMBL/GenBank/DDBJ databases">
        <authorList>
            <person name="Corre E."/>
            <person name="Pelletier E."/>
            <person name="Niang G."/>
            <person name="Scheremetjew M."/>
            <person name="Finn R."/>
            <person name="Kale V."/>
            <person name="Holt S."/>
            <person name="Cochrane G."/>
            <person name="Meng A."/>
            <person name="Brown T."/>
            <person name="Cohen L."/>
        </authorList>
    </citation>
    <scope>NUCLEOTIDE SEQUENCE</scope>
    <source>
        <strain evidence="3">SM1012Den-03</strain>
    </source>
</reference>
<dbReference type="Pfam" id="PF24906">
    <property type="entry name" value="Zf_WRKY19"/>
    <property type="match status" value="1"/>
</dbReference>
<feature type="compositionally biased region" description="Polar residues" evidence="1">
    <location>
        <begin position="198"/>
        <end position="208"/>
    </location>
</feature>
<protein>
    <recommendedName>
        <fullName evidence="2">WRKY19-like zinc finger domain-containing protein</fullName>
    </recommendedName>
</protein>
<accession>A0A7S2M596</accession>
<gene>
    <name evidence="3" type="ORF">SMAR0320_LOCUS20108</name>
</gene>
<feature type="domain" description="WRKY19-like zinc finger" evidence="2">
    <location>
        <begin position="154"/>
        <end position="175"/>
    </location>
</feature>
<feature type="compositionally biased region" description="Polar residues" evidence="1">
    <location>
        <begin position="91"/>
        <end position="100"/>
    </location>
</feature>
<evidence type="ECO:0000259" key="2">
    <source>
        <dbReference type="Pfam" id="PF24906"/>
    </source>
</evidence>
<proteinExistence type="predicted"/>
<name>A0A7S2M596_9STRA</name>
<feature type="region of interest" description="Disordered" evidence="1">
    <location>
        <begin position="196"/>
        <end position="233"/>
    </location>
</feature>
<feature type="compositionally biased region" description="Basic and acidic residues" evidence="1">
    <location>
        <begin position="41"/>
        <end position="60"/>
    </location>
</feature>
<sequence length="233" mass="25214">MVTLIRTLKRITTKQTQRNESSKTKTAQLAQTAQNVLASHVLHDSQLKTKEAATDADKINEQSSHAQSEKPTTSPQKASATADTSHVKSAAANSDENYTQSDRKRKSSSTDEVVAPKKVAARKKKRYIYICSADGCTNRVVSGGVCTRHGAKKKLCSTEGCTNQVKQGGVCWRHGAKKICAAGKDAQPMLSKEECASSMEQNGQTRSATEMGVRTMPRKEECASSTGLRGHEN</sequence>
<feature type="compositionally biased region" description="Polar residues" evidence="1">
    <location>
        <begin position="61"/>
        <end position="84"/>
    </location>
</feature>
<dbReference type="EMBL" id="HBGZ01028243">
    <property type="protein sequence ID" value="CAD9625111.1"/>
    <property type="molecule type" value="Transcribed_RNA"/>
</dbReference>
<dbReference type="AlphaFoldDB" id="A0A7S2M596"/>